<dbReference type="InterPro" id="IPR036864">
    <property type="entry name" value="Zn2-C6_fun-type_DNA-bd_sf"/>
</dbReference>
<dbReference type="InterPro" id="IPR001138">
    <property type="entry name" value="Zn2Cys6_DnaBD"/>
</dbReference>
<evidence type="ECO:0000259" key="3">
    <source>
        <dbReference type="PROSITE" id="PS50048"/>
    </source>
</evidence>
<feature type="compositionally biased region" description="Low complexity" evidence="2">
    <location>
        <begin position="19"/>
        <end position="33"/>
    </location>
</feature>
<dbReference type="GO" id="GO:0008270">
    <property type="term" value="F:zinc ion binding"/>
    <property type="evidence" value="ECO:0007669"/>
    <property type="project" value="InterPro"/>
</dbReference>
<reference evidence="4" key="2">
    <citation type="submission" date="2023-05" db="EMBL/GenBank/DDBJ databases">
        <authorList>
            <consortium name="Lawrence Berkeley National Laboratory"/>
            <person name="Steindorff A."/>
            <person name="Hensen N."/>
            <person name="Bonometti L."/>
            <person name="Westerberg I."/>
            <person name="Brannstrom I.O."/>
            <person name="Guillou S."/>
            <person name="Cros-Aarteil S."/>
            <person name="Calhoun S."/>
            <person name="Haridas S."/>
            <person name="Kuo A."/>
            <person name="Mondo S."/>
            <person name="Pangilinan J."/>
            <person name="Riley R."/>
            <person name="Labutti K."/>
            <person name="Andreopoulos B."/>
            <person name="Lipzen A."/>
            <person name="Chen C."/>
            <person name="Yanf M."/>
            <person name="Daum C."/>
            <person name="Ng V."/>
            <person name="Clum A."/>
            <person name="Ohm R."/>
            <person name="Martin F."/>
            <person name="Silar P."/>
            <person name="Natvig D."/>
            <person name="Lalanne C."/>
            <person name="Gautier V."/>
            <person name="Ament-Velasquez S.L."/>
            <person name="Kruys A."/>
            <person name="Hutchinson M.I."/>
            <person name="Powell A.J."/>
            <person name="Barry K."/>
            <person name="Miller A.N."/>
            <person name="Grigoriev I.V."/>
            <person name="Debuchy R."/>
            <person name="Gladieux P."/>
            <person name="Thoren M.H."/>
            <person name="Johannesson H."/>
        </authorList>
    </citation>
    <scope>NUCLEOTIDE SEQUENCE</scope>
    <source>
        <strain evidence="4">CBS 532.94</strain>
    </source>
</reference>
<dbReference type="CDD" id="cd00067">
    <property type="entry name" value="GAL4"/>
    <property type="match status" value="1"/>
</dbReference>
<dbReference type="Pfam" id="PF11951">
    <property type="entry name" value="Fungal_trans_2"/>
    <property type="match status" value="1"/>
</dbReference>
<sequence length="422" mass="46745">MITEIADLPDEADSPDSGPPASTTETPPASGTELTVRVRRRPIPRKGHTKSRRGCFNCKRRKVKCQETRPECSNCTRIGLVCEYPDGRSRSAVDLSASDESALSVITSPSAPLQSTPSFFTYTDMRFFHHFLVAGYPPLPIFGDQIWSNVATMSHTYDYLMHAMLGMAASHITIHGGGDFSSQALFHRVKAIHCLNQALSSPVRSAAEGDARFGAMMALAFQASCMPDGMNEFISMIKGCHIIANTSLLSFSDSLFQDFTQVGYSESVRRALGPGGFALRPDQELLIDDFLKSLRALAPLCTSPLEIRLMASTERIAKLARWSAAEAFAQFAAQYTLIFHASNEDFHSLIDTDNHGSQLLLLHFILIEFAIGHMALGELGRRFAYRVKTCLEWMKRVVDALPPEYQKYAEWPVVFAREYLGG</sequence>
<dbReference type="EMBL" id="MU860021">
    <property type="protein sequence ID" value="KAK4241499.1"/>
    <property type="molecule type" value="Genomic_DNA"/>
</dbReference>
<dbReference type="SUPFAM" id="SSF57701">
    <property type="entry name" value="Zn2/Cys6 DNA-binding domain"/>
    <property type="match status" value="1"/>
</dbReference>
<evidence type="ECO:0000313" key="4">
    <source>
        <dbReference type="EMBL" id="KAK4241499.1"/>
    </source>
</evidence>
<dbReference type="Gene3D" id="4.10.240.10">
    <property type="entry name" value="Zn(2)-C6 fungal-type DNA-binding domain"/>
    <property type="match status" value="1"/>
</dbReference>
<feature type="domain" description="Zn(2)-C6 fungal-type" evidence="3">
    <location>
        <begin position="54"/>
        <end position="84"/>
    </location>
</feature>
<protein>
    <recommendedName>
        <fullName evidence="3">Zn(2)-C6 fungal-type domain-containing protein</fullName>
    </recommendedName>
</protein>
<evidence type="ECO:0000256" key="1">
    <source>
        <dbReference type="ARBA" id="ARBA00023242"/>
    </source>
</evidence>
<evidence type="ECO:0000313" key="5">
    <source>
        <dbReference type="Proteomes" id="UP001303760"/>
    </source>
</evidence>
<dbReference type="PRINTS" id="PR00755">
    <property type="entry name" value="AFLATOXINBRP"/>
</dbReference>
<dbReference type="AlphaFoldDB" id="A0AAN7CG77"/>
<dbReference type="InterPro" id="IPR053157">
    <property type="entry name" value="Sterol_Uptake_Regulator"/>
</dbReference>
<feature type="region of interest" description="Disordered" evidence="2">
    <location>
        <begin position="1"/>
        <end position="34"/>
    </location>
</feature>
<organism evidence="4 5">
    <name type="scientific">Achaetomium macrosporum</name>
    <dbReference type="NCBI Taxonomy" id="79813"/>
    <lineage>
        <taxon>Eukaryota</taxon>
        <taxon>Fungi</taxon>
        <taxon>Dikarya</taxon>
        <taxon>Ascomycota</taxon>
        <taxon>Pezizomycotina</taxon>
        <taxon>Sordariomycetes</taxon>
        <taxon>Sordariomycetidae</taxon>
        <taxon>Sordariales</taxon>
        <taxon>Chaetomiaceae</taxon>
        <taxon>Achaetomium</taxon>
    </lineage>
</organism>
<comment type="caution">
    <text evidence="4">The sequence shown here is derived from an EMBL/GenBank/DDBJ whole genome shotgun (WGS) entry which is preliminary data.</text>
</comment>
<accession>A0AAN7CG77</accession>
<dbReference type="Pfam" id="PF00172">
    <property type="entry name" value="Zn_clus"/>
    <property type="match status" value="1"/>
</dbReference>
<dbReference type="PANTHER" id="PTHR47784:SF7">
    <property type="entry name" value="ZN(II)2CYS6 TRANSCRIPTION FACTOR (EUROFUNG)"/>
    <property type="match status" value="1"/>
</dbReference>
<dbReference type="PROSITE" id="PS00463">
    <property type="entry name" value="ZN2_CY6_FUNGAL_1"/>
    <property type="match status" value="1"/>
</dbReference>
<proteinExistence type="predicted"/>
<gene>
    <name evidence="4" type="ORF">C8A03DRAFT_41112</name>
</gene>
<keyword evidence="5" id="KW-1185">Reference proteome</keyword>
<keyword evidence="1" id="KW-0539">Nucleus</keyword>
<dbReference type="SMART" id="SM00066">
    <property type="entry name" value="GAL4"/>
    <property type="match status" value="1"/>
</dbReference>
<dbReference type="PANTHER" id="PTHR47784">
    <property type="entry name" value="STEROL UPTAKE CONTROL PROTEIN 2"/>
    <property type="match status" value="1"/>
</dbReference>
<dbReference type="PROSITE" id="PS50048">
    <property type="entry name" value="ZN2_CY6_FUNGAL_2"/>
    <property type="match status" value="1"/>
</dbReference>
<dbReference type="Proteomes" id="UP001303760">
    <property type="component" value="Unassembled WGS sequence"/>
</dbReference>
<name>A0AAN7CG77_9PEZI</name>
<reference evidence="4" key="1">
    <citation type="journal article" date="2023" name="Mol. Phylogenet. Evol.">
        <title>Genome-scale phylogeny and comparative genomics of the fungal order Sordariales.</title>
        <authorList>
            <person name="Hensen N."/>
            <person name="Bonometti L."/>
            <person name="Westerberg I."/>
            <person name="Brannstrom I.O."/>
            <person name="Guillou S."/>
            <person name="Cros-Aarteil S."/>
            <person name="Calhoun S."/>
            <person name="Haridas S."/>
            <person name="Kuo A."/>
            <person name="Mondo S."/>
            <person name="Pangilinan J."/>
            <person name="Riley R."/>
            <person name="LaButti K."/>
            <person name="Andreopoulos B."/>
            <person name="Lipzen A."/>
            <person name="Chen C."/>
            <person name="Yan M."/>
            <person name="Daum C."/>
            <person name="Ng V."/>
            <person name="Clum A."/>
            <person name="Steindorff A."/>
            <person name="Ohm R.A."/>
            <person name="Martin F."/>
            <person name="Silar P."/>
            <person name="Natvig D.O."/>
            <person name="Lalanne C."/>
            <person name="Gautier V."/>
            <person name="Ament-Velasquez S.L."/>
            <person name="Kruys A."/>
            <person name="Hutchinson M.I."/>
            <person name="Powell A.J."/>
            <person name="Barry K."/>
            <person name="Miller A.N."/>
            <person name="Grigoriev I.V."/>
            <person name="Debuchy R."/>
            <person name="Gladieux P."/>
            <person name="Hiltunen Thoren M."/>
            <person name="Johannesson H."/>
        </authorList>
    </citation>
    <scope>NUCLEOTIDE SEQUENCE</scope>
    <source>
        <strain evidence="4">CBS 532.94</strain>
    </source>
</reference>
<dbReference type="InterPro" id="IPR021858">
    <property type="entry name" value="Fun_TF"/>
</dbReference>
<evidence type="ECO:0000256" key="2">
    <source>
        <dbReference type="SAM" id="MobiDB-lite"/>
    </source>
</evidence>
<dbReference type="GO" id="GO:0001228">
    <property type="term" value="F:DNA-binding transcription activator activity, RNA polymerase II-specific"/>
    <property type="evidence" value="ECO:0007669"/>
    <property type="project" value="TreeGrafter"/>
</dbReference>